<protein>
    <recommendedName>
        <fullName evidence="1">VapC45 PIN like domain-containing protein</fullName>
    </recommendedName>
</protein>
<dbReference type="EMBL" id="JAFLHG010000004">
    <property type="protein sequence ID" value="MBT8797506.1"/>
    <property type="molecule type" value="Genomic_DNA"/>
</dbReference>
<evidence type="ECO:0000259" key="1">
    <source>
        <dbReference type="Pfam" id="PF18478"/>
    </source>
</evidence>
<gene>
    <name evidence="2" type="ORF">J0P97_05415</name>
</gene>
<dbReference type="RefSeq" id="WP_215486767.1">
    <property type="nucleotide sequence ID" value="NZ_BAAAPJ010000002.1"/>
</dbReference>
<dbReference type="Proteomes" id="UP000740605">
    <property type="component" value="Unassembled WGS sequence"/>
</dbReference>
<sequence length="134" mass="14946">MLPVRFLLDRSLGQRVLATRLRDAGWDVRTLADEYGDERAQRMRDEEWIGAGATAGYFLVAKDHRIATRPLEAHAIYAHDAKVLVFARGDLTAAQMGDLCLEYSDKIHRLAAARGPFVYSLATHGLARKRLAAP</sequence>
<evidence type="ECO:0000313" key="2">
    <source>
        <dbReference type="EMBL" id="MBT8797506.1"/>
    </source>
</evidence>
<evidence type="ECO:0000313" key="3">
    <source>
        <dbReference type="Proteomes" id="UP000740605"/>
    </source>
</evidence>
<organism evidence="2 3">
    <name type="scientific">Microbacterium flavum</name>
    <dbReference type="NCBI Taxonomy" id="415216"/>
    <lineage>
        <taxon>Bacteria</taxon>
        <taxon>Bacillati</taxon>
        <taxon>Actinomycetota</taxon>
        <taxon>Actinomycetes</taxon>
        <taxon>Micrococcales</taxon>
        <taxon>Microbacteriaceae</taxon>
        <taxon>Microbacterium</taxon>
    </lineage>
</organism>
<keyword evidence="3" id="KW-1185">Reference proteome</keyword>
<dbReference type="InterPro" id="IPR041375">
    <property type="entry name" value="VapC45_PIN-like"/>
</dbReference>
<proteinExistence type="predicted"/>
<comment type="caution">
    <text evidence="2">The sequence shown here is derived from an EMBL/GenBank/DDBJ whole genome shotgun (WGS) entry which is preliminary data.</text>
</comment>
<feature type="domain" description="VapC45 PIN like" evidence="1">
    <location>
        <begin position="5"/>
        <end position="87"/>
    </location>
</feature>
<name>A0ABS5XSU7_9MICO</name>
<reference evidence="2 3" key="1">
    <citation type="submission" date="2021-03" db="EMBL/GenBank/DDBJ databases">
        <title>Microbacterium pauli sp. nov., isolated from microfiltered milk.</title>
        <authorList>
            <person name="Bellassi P."/>
            <person name="Fontana A."/>
            <person name="Callegari M.L."/>
            <person name="Lorenzo M."/>
            <person name="Cappa F."/>
        </authorList>
    </citation>
    <scope>NUCLEOTIDE SEQUENCE [LARGE SCALE GENOMIC DNA]</scope>
    <source>
        <strain evidence="2 3">DSM 18909</strain>
    </source>
</reference>
<accession>A0ABS5XSU7</accession>
<dbReference type="Pfam" id="PF18478">
    <property type="entry name" value="PIN_10"/>
    <property type="match status" value="1"/>
</dbReference>